<dbReference type="EMBL" id="CP023445">
    <property type="protein sequence ID" value="ATE55740.1"/>
    <property type="molecule type" value="Genomic_DNA"/>
</dbReference>
<accession>A0A290Z9M7</accession>
<proteinExistence type="predicted"/>
<dbReference type="Proteomes" id="UP000218505">
    <property type="component" value="Chromosome"/>
</dbReference>
<organism evidence="1 2">
    <name type="scientific">Actinosynnema pretiosum</name>
    <dbReference type="NCBI Taxonomy" id="42197"/>
    <lineage>
        <taxon>Bacteria</taxon>
        <taxon>Bacillati</taxon>
        <taxon>Actinomycetota</taxon>
        <taxon>Actinomycetes</taxon>
        <taxon>Pseudonocardiales</taxon>
        <taxon>Pseudonocardiaceae</taxon>
        <taxon>Actinosynnema</taxon>
    </lineage>
</organism>
<name>A0A290Z9M7_9PSEU</name>
<dbReference type="KEGG" id="apre:CNX65_22650"/>
<evidence type="ECO:0000313" key="2">
    <source>
        <dbReference type="Proteomes" id="UP000218505"/>
    </source>
</evidence>
<keyword evidence="2" id="KW-1185">Reference proteome</keyword>
<protein>
    <submittedName>
        <fullName evidence="1">Transcriptional regulator</fullName>
    </submittedName>
</protein>
<evidence type="ECO:0000313" key="1">
    <source>
        <dbReference type="EMBL" id="ATE55740.1"/>
    </source>
</evidence>
<reference evidence="1" key="1">
    <citation type="submission" date="2017-09" db="EMBL/GenBank/DDBJ databases">
        <title>Complete Genome Sequence of ansamitocin-producing Bacterium Actinosynnema pretiosum X47.</title>
        <authorList>
            <person name="Cao G."/>
            <person name="Zong G."/>
            <person name="Zhong C."/>
            <person name="Fu J."/>
        </authorList>
    </citation>
    <scope>NUCLEOTIDE SEQUENCE [LARGE SCALE GENOMIC DNA]</scope>
    <source>
        <strain evidence="1">X47</strain>
    </source>
</reference>
<sequence length="95" mass="10253">MAHTVALRSEIFARTAQLAGYHSSYSLARAMDLNRSTISRALSGDINIGAHFIGSSLHALAPMSFEVLFEVVPVRLNSPSQHPSAEFPPSATGWE</sequence>
<dbReference type="AlphaFoldDB" id="A0A290Z9M7"/>
<gene>
    <name evidence="1" type="ORF">CNX65_22650</name>
</gene>